<name>A0A178YES3_9HYPH</name>
<accession>A0A178YES3</accession>
<dbReference type="Proteomes" id="UP000094025">
    <property type="component" value="Unassembled WGS sequence"/>
</dbReference>
<comment type="caution">
    <text evidence="1">The sequence shown here is derived from an EMBL/GenBank/DDBJ whole genome shotgun (WGS) entry which is preliminary data.</text>
</comment>
<evidence type="ECO:0000313" key="2">
    <source>
        <dbReference type="Proteomes" id="UP000094025"/>
    </source>
</evidence>
<dbReference type="AlphaFoldDB" id="A0A178YES3"/>
<organism evidence="1 2">
    <name type="scientific">Sinorhizobium glycinis</name>
    <dbReference type="NCBI Taxonomy" id="1472378"/>
    <lineage>
        <taxon>Bacteria</taxon>
        <taxon>Pseudomonadati</taxon>
        <taxon>Pseudomonadota</taxon>
        <taxon>Alphaproteobacteria</taxon>
        <taxon>Hyphomicrobiales</taxon>
        <taxon>Rhizobiaceae</taxon>
        <taxon>Sinorhizobium/Ensifer group</taxon>
        <taxon>Sinorhizobium</taxon>
    </lineage>
</organism>
<keyword evidence="2" id="KW-1185">Reference proteome</keyword>
<evidence type="ECO:0000313" key="1">
    <source>
        <dbReference type="EMBL" id="OAP45950.1"/>
    </source>
</evidence>
<protein>
    <submittedName>
        <fullName evidence="1">Uncharacterized protein</fullName>
    </submittedName>
</protein>
<dbReference type="OrthoDB" id="8420960at2"/>
<dbReference type="GeneID" id="48977615"/>
<dbReference type="EMBL" id="LPUX01000036">
    <property type="protein sequence ID" value="OAP45950.1"/>
    <property type="molecule type" value="Genomic_DNA"/>
</dbReference>
<dbReference type="RefSeq" id="WP_014857667.1">
    <property type="nucleotide sequence ID" value="NZ_LPUX01000036.1"/>
</dbReference>
<gene>
    <name evidence="1" type="ORF">AU381_21070</name>
</gene>
<sequence>MSRTAEKPFETVENSIVGQSTAIKRGEQLTHAIESQELAGSVFKSTMMVGFELSLNTFAAVQANTFANLHHLRA</sequence>
<proteinExistence type="predicted"/>
<reference evidence="1 2" key="1">
    <citation type="journal article" date="2016" name="Int. J. Syst. Evol. Microbiol.">
        <title>Ensifer glycinis sp. nov., an novel rhizobial species associated with Glycine spp.</title>
        <authorList>
            <person name="Yan H."/>
            <person name="Yan J."/>
            <person name="Sui X.H."/>
            <person name="Wang E.T."/>
            <person name="Chen W.X."/>
            <person name="Zhang X.X."/>
            <person name="Chen W.F."/>
        </authorList>
    </citation>
    <scope>NUCLEOTIDE SEQUENCE [LARGE SCALE GENOMIC DNA]</scope>
    <source>
        <strain evidence="1 2">CCBAU 23380</strain>
    </source>
</reference>